<feature type="region of interest" description="Disordered" evidence="5">
    <location>
        <begin position="109"/>
        <end position="131"/>
    </location>
</feature>
<dbReference type="EMBL" id="OZ019908">
    <property type="protein sequence ID" value="CAK9207875.1"/>
    <property type="molecule type" value="Genomic_DNA"/>
</dbReference>
<dbReference type="Proteomes" id="UP001497512">
    <property type="component" value="Chromosome 16"/>
</dbReference>
<evidence type="ECO:0000256" key="4">
    <source>
        <dbReference type="ARBA" id="ARBA00023242"/>
    </source>
</evidence>
<evidence type="ECO:0000256" key="1">
    <source>
        <dbReference type="ARBA" id="ARBA00023015"/>
    </source>
</evidence>
<evidence type="ECO:0000313" key="7">
    <source>
        <dbReference type="EMBL" id="CAK9207875.1"/>
    </source>
</evidence>
<dbReference type="InterPro" id="IPR044800">
    <property type="entry name" value="LEC2-like"/>
</dbReference>
<dbReference type="Gene3D" id="2.40.330.10">
    <property type="entry name" value="DNA-binding pseudobarrel domain"/>
    <property type="match status" value="1"/>
</dbReference>
<name>A0ABP0TXV7_9BRYO</name>
<dbReference type="CDD" id="cd10017">
    <property type="entry name" value="B3_DNA"/>
    <property type="match status" value="1"/>
</dbReference>
<accession>A0ABP0TXV7</accession>
<dbReference type="SUPFAM" id="SSF101936">
    <property type="entry name" value="DNA-binding pseudobarrel domain"/>
    <property type="match status" value="1"/>
</dbReference>
<organism evidence="7 8">
    <name type="scientific">Sphagnum troendelagicum</name>
    <dbReference type="NCBI Taxonomy" id="128251"/>
    <lineage>
        <taxon>Eukaryota</taxon>
        <taxon>Viridiplantae</taxon>
        <taxon>Streptophyta</taxon>
        <taxon>Embryophyta</taxon>
        <taxon>Bryophyta</taxon>
        <taxon>Sphagnophytina</taxon>
        <taxon>Sphagnopsida</taxon>
        <taxon>Sphagnales</taxon>
        <taxon>Sphagnaceae</taxon>
        <taxon>Sphagnum</taxon>
    </lineage>
</organism>
<evidence type="ECO:0000259" key="6">
    <source>
        <dbReference type="SMART" id="SM01019"/>
    </source>
</evidence>
<proteinExistence type="predicted"/>
<feature type="compositionally biased region" description="Low complexity" evidence="5">
    <location>
        <begin position="630"/>
        <end position="646"/>
    </location>
</feature>
<dbReference type="SMART" id="SM01019">
    <property type="entry name" value="B3"/>
    <property type="match status" value="1"/>
</dbReference>
<feature type="domain" description="TF-B3" evidence="6">
    <location>
        <begin position="494"/>
        <end position="595"/>
    </location>
</feature>
<feature type="region of interest" description="Disordered" evidence="5">
    <location>
        <begin position="387"/>
        <end position="407"/>
    </location>
</feature>
<keyword evidence="4" id="KW-0539">Nucleus</keyword>
<feature type="compositionally biased region" description="Low complexity" evidence="5">
    <location>
        <begin position="685"/>
        <end position="710"/>
    </location>
</feature>
<dbReference type="PANTHER" id="PTHR31140">
    <property type="entry name" value="B3 DOMAIN-CONTAINING TRANSCRIPTION FACTOR ABI3"/>
    <property type="match status" value="1"/>
</dbReference>
<evidence type="ECO:0000313" key="8">
    <source>
        <dbReference type="Proteomes" id="UP001497512"/>
    </source>
</evidence>
<keyword evidence="2" id="KW-0238">DNA-binding</keyword>
<keyword evidence="8" id="KW-1185">Reference proteome</keyword>
<dbReference type="Pfam" id="PF02362">
    <property type="entry name" value="B3"/>
    <property type="match status" value="1"/>
</dbReference>
<keyword evidence="3" id="KW-0804">Transcription</keyword>
<evidence type="ECO:0000256" key="3">
    <source>
        <dbReference type="ARBA" id="ARBA00023163"/>
    </source>
</evidence>
<protein>
    <recommendedName>
        <fullName evidence="6">TF-B3 domain-containing protein</fullName>
    </recommendedName>
</protein>
<reference evidence="7" key="1">
    <citation type="submission" date="2024-02" db="EMBL/GenBank/DDBJ databases">
        <authorList>
            <consortium name="ELIXIR-Norway"/>
            <consortium name="Elixir Norway"/>
        </authorList>
    </citation>
    <scope>NUCLEOTIDE SEQUENCE</scope>
</reference>
<feature type="region of interest" description="Disordered" evidence="5">
    <location>
        <begin position="628"/>
        <end position="661"/>
    </location>
</feature>
<dbReference type="PANTHER" id="PTHR31140:SF74">
    <property type="entry name" value="B3 DOMAIN-CONTAINING TRANSCRIPTION FACTOR LEC2"/>
    <property type="match status" value="1"/>
</dbReference>
<feature type="compositionally biased region" description="Polar residues" evidence="5">
    <location>
        <begin position="387"/>
        <end position="397"/>
    </location>
</feature>
<dbReference type="InterPro" id="IPR003340">
    <property type="entry name" value="B3_DNA-bd"/>
</dbReference>
<feature type="region of interest" description="Disordered" evidence="5">
    <location>
        <begin position="419"/>
        <end position="459"/>
    </location>
</feature>
<feature type="region of interest" description="Disordered" evidence="5">
    <location>
        <begin position="677"/>
        <end position="732"/>
    </location>
</feature>
<sequence>MDVVDGKIVSAVENKRGSCWSSAKRSSEDGSVLLAADLELGLGLESRHLKTAAAAYPAQLGKNSSPLLVLSDDFLVDMQQWLAAQMMNNCCSSRSSNESFSTRIAHTRELDGYDDSNAPPPSSPPELKRHKSCSRSSICRDGWIPPAAGADHHQISPPPPHKAAAATDCETALALVRRSREQQQQQQRWENFTQQMNHGLYVVDPPFSSPLRKKIGGGCPLQSFSPYCPEQQQLLASCKRSAFSYPPVSSASSLPLLVEAKTTSGGVPAAAIAASYNGTMGLQTTASAQSILPGPHTIQSSLSSSSSSIVFDTQCSSSVIGSSQCCSSSVAGSCSSCAPDIIPRAIINYGSAAAVRRSNASCTMMSSGFGSDAVSITMKSWMSQERNVRETSSSVCSTRADPMHTDEDSVRQHMHQVLSRHMHSAGPPPSPLSCSSVDGEKGSLLPPTESGPDNTPAHMSWASYSQTANSVFSTKPSQVRGKSRSWTEPLRFLLRKELTITDVGELGRIILPKKDAESKLPQLDAKEGQFLQMEDYNSNRHWSLRFKWWPNNKSRMYVLESTGEFIKFYELKEKDVLTLYKDAEEKLVIRGQKSTPSFLANDSMNDPTIMPSYSSKYTGRRSIKGVCSRAAATTSTPTIPTPSSSALIQPPRHWGRRASNLAGPVSSLVSEVKKEDTLEVKLENKGNSSSSGEGSIINDATGSPPKSGYGSSSGGKDKFLPLPTSIKPTNPTHLDTKPLNYDLMLVPGVQVGQAAFAEVGNDLVEVVDTDNPSLGYLLQPENTGFDWGKLPDPPALELPGFKIEESWGDSMQILRCLNISSSGAFVQN</sequence>
<evidence type="ECO:0000256" key="2">
    <source>
        <dbReference type="ARBA" id="ARBA00023125"/>
    </source>
</evidence>
<dbReference type="InterPro" id="IPR015300">
    <property type="entry name" value="DNA-bd_pseudobarrel_sf"/>
</dbReference>
<gene>
    <name evidence="7" type="ORF">CSSPTR1EN2_LOCUS9025</name>
</gene>
<keyword evidence="1" id="KW-0805">Transcription regulation</keyword>
<evidence type="ECO:0000256" key="5">
    <source>
        <dbReference type="SAM" id="MobiDB-lite"/>
    </source>
</evidence>